<dbReference type="PANTHER" id="PTHR45586">
    <property type="entry name" value="TPR REPEAT-CONTAINING PROTEIN PA4667"/>
    <property type="match status" value="1"/>
</dbReference>
<evidence type="ECO:0000313" key="4">
    <source>
        <dbReference type="EMBL" id="CAD6548979.1"/>
    </source>
</evidence>
<accession>A0ABN7I6L8</accession>
<dbReference type="PANTHER" id="PTHR45586:SF1">
    <property type="entry name" value="LIPOPOLYSACCHARIDE ASSEMBLY PROTEIN B"/>
    <property type="match status" value="1"/>
</dbReference>
<keyword evidence="1" id="KW-0677">Repeat</keyword>
<evidence type="ECO:0000256" key="2">
    <source>
        <dbReference type="ARBA" id="ARBA00022803"/>
    </source>
</evidence>
<dbReference type="RefSeq" id="WP_201644648.1">
    <property type="nucleotide sequence ID" value="NZ_CAJHCP010000010.1"/>
</dbReference>
<dbReference type="InterPro" id="IPR051012">
    <property type="entry name" value="CellSynth/LPSAsmb/PSIAsmb"/>
</dbReference>
<dbReference type="EMBL" id="CAJHCP010000010">
    <property type="protein sequence ID" value="CAD6548979.1"/>
    <property type="molecule type" value="Genomic_DNA"/>
</dbReference>
<dbReference type="Gene3D" id="1.25.40.10">
    <property type="entry name" value="Tetratricopeptide repeat domain"/>
    <property type="match status" value="2"/>
</dbReference>
<proteinExistence type="predicted"/>
<feature type="repeat" description="TPR" evidence="3">
    <location>
        <begin position="193"/>
        <end position="226"/>
    </location>
</feature>
<dbReference type="InterPro" id="IPR011990">
    <property type="entry name" value="TPR-like_helical_dom_sf"/>
</dbReference>
<evidence type="ECO:0000313" key="5">
    <source>
        <dbReference type="Proteomes" id="UP000598032"/>
    </source>
</evidence>
<sequence>MNTNLDHRAAQASEKLARLLSYLDSDPNNVALLGDAAECAFDAQQLALCDQLLDRQQKLAGVPPKSANLRGLCAMASGRFDEALNAFAALINDEADPAVRYNYAYANAMLGRFAEAVALLDNEVIAALPQGITLKMRTLHHLGRLEEVIALGRLYADHPHEGAEISGLLGTALFDSNDIEGARHYVERAATTADGLTMRGLLALNDGDADDALALFARVLETHPTHSRAHLGKGLALLDQQQFNEAARQIDAAAQSFKTHAGSWVAAGWAYLLSGDLAQARARFESAGFVDRNFAEVPGALAIVAFKEGNLDEARSLAKAALRLDSACLSAALARSLLAAHDGDQHSASKIVETVLNRPVDSQGNTIAQALARKAARIEGSR</sequence>
<dbReference type="Pfam" id="PF07721">
    <property type="entry name" value="TPR_4"/>
    <property type="match status" value="1"/>
</dbReference>
<organism evidence="4 5">
    <name type="scientific">Paraburkholderia metrosideri</name>
    <dbReference type="NCBI Taxonomy" id="580937"/>
    <lineage>
        <taxon>Bacteria</taxon>
        <taxon>Pseudomonadati</taxon>
        <taxon>Pseudomonadota</taxon>
        <taxon>Betaproteobacteria</taxon>
        <taxon>Burkholderiales</taxon>
        <taxon>Burkholderiaceae</taxon>
        <taxon>Paraburkholderia</taxon>
    </lineage>
</organism>
<dbReference type="Proteomes" id="UP000598032">
    <property type="component" value="Unassembled WGS sequence"/>
</dbReference>
<protein>
    <recommendedName>
        <fullName evidence="6">Tetratricopeptide repeat protein</fullName>
    </recommendedName>
</protein>
<dbReference type="Pfam" id="PF13432">
    <property type="entry name" value="TPR_16"/>
    <property type="match status" value="3"/>
</dbReference>
<gene>
    <name evidence="4" type="ORF">LMG28140_04689</name>
</gene>
<dbReference type="PROSITE" id="PS50005">
    <property type="entry name" value="TPR"/>
    <property type="match status" value="1"/>
</dbReference>
<dbReference type="SMART" id="SM00028">
    <property type="entry name" value="TPR"/>
    <property type="match status" value="5"/>
</dbReference>
<evidence type="ECO:0000256" key="3">
    <source>
        <dbReference type="PROSITE-ProRule" id="PRU00339"/>
    </source>
</evidence>
<comment type="caution">
    <text evidence="4">The sequence shown here is derived from an EMBL/GenBank/DDBJ whole genome shotgun (WGS) entry which is preliminary data.</text>
</comment>
<dbReference type="InterPro" id="IPR011717">
    <property type="entry name" value="TPR-4"/>
</dbReference>
<dbReference type="SUPFAM" id="SSF48452">
    <property type="entry name" value="TPR-like"/>
    <property type="match status" value="2"/>
</dbReference>
<dbReference type="InterPro" id="IPR019734">
    <property type="entry name" value="TPR_rpt"/>
</dbReference>
<name>A0ABN7I6L8_9BURK</name>
<evidence type="ECO:0008006" key="6">
    <source>
        <dbReference type="Google" id="ProtNLM"/>
    </source>
</evidence>
<keyword evidence="5" id="KW-1185">Reference proteome</keyword>
<reference evidence="4 5" key="1">
    <citation type="submission" date="2020-10" db="EMBL/GenBank/DDBJ databases">
        <authorList>
            <person name="Peeters C."/>
        </authorList>
    </citation>
    <scope>NUCLEOTIDE SEQUENCE [LARGE SCALE GENOMIC DNA]</scope>
    <source>
        <strain evidence="4 5">LMG 28140</strain>
    </source>
</reference>
<evidence type="ECO:0000256" key="1">
    <source>
        <dbReference type="ARBA" id="ARBA00022737"/>
    </source>
</evidence>
<keyword evidence="2 3" id="KW-0802">TPR repeat</keyword>